<evidence type="ECO:0000313" key="3">
    <source>
        <dbReference type="Proteomes" id="UP000305939"/>
    </source>
</evidence>
<proteinExistence type="predicted"/>
<feature type="transmembrane region" description="Helical" evidence="1">
    <location>
        <begin position="88"/>
        <end position="109"/>
    </location>
</feature>
<accession>A0A4S3M3S8</accession>
<comment type="caution">
    <text evidence="2">The sequence shown here is derived from an EMBL/GenBank/DDBJ whole genome shotgun (WGS) entry which is preliminary data.</text>
</comment>
<dbReference type="EMBL" id="SSMC01000001">
    <property type="protein sequence ID" value="THD69842.1"/>
    <property type="molecule type" value="Genomic_DNA"/>
</dbReference>
<keyword evidence="1" id="KW-0472">Membrane</keyword>
<gene>
    <name evidence="2" type="ORF">E7Z59_05815</name>
</gene>
<organism evidence="2 3">
    <name type="scientific">Robertkochia marina</name>
    <dbReference type="NCBI Taxonomy" id="1227945"/>
    <lineage>
        <taxon>Bacteria</taxon>
        <taxon>Pseudomonadati</taxon>
        <taxon>Bacteroidota</taxon>
        <taxon>Flavobacteriia</taxon>
        <taxon>Flavobacteriales</taxon>
        <taxon>Flavobacteriaceae</taxon>
        <taxon>Robertkochia</taxon>
    </lineage>
</organism>
<sequence>MHKFIRVYDHSDHKTGYGKVISITDQSIIIQRHGERIEYPYSSFYKIKTGRSAGYRIGVSSLAFGALGLVTGALSFEENSFFTRGDTIIFFGLAGFLVGGVVALASLPFKRSKTFYAKDFRPHMESISINNNPPDITPVLNQNAFTTGMISTEINLEN</sequence>
<keyword evidence="1" id="KW-1133">Transmembrane helix</keyword>
<dbReference type="Proteomes" id="UP000305939">
    <property type="component" value="Unassembled WGS sequence"/>
</dbReference>
<dbReference type="AlphaFoldDB" id="A0A4S3M3S8"/>
<evidence type="ECO:0000313" key="2">
    <source>
        <dbReference type="EMBL" id="THD69842.1"/>
    </source>
</evidence>
<reference evidence="2 3" key="1">
    <citation type="submission" date="2019-04" db="EMBL/GenBank/DDBJ databases">
        <title>Draft genome sequence of Robertkochia marina CC-AMO-30D.</title>
        <authorList>
            <person name="Hameed A."/>
            <person name="Lin S.-Y."/>
            <person name="Shahina M."/>
            <person name="Lai W.-A."/>
            <person name="Young C.-C."/>
        </authorList>
    </citation>
    <scope>NUCLEOTIDE SEQUENCE [LARGE SCALE GENOMIC DNA]</scope>
    <source>
        <strain evidence="2 3">CC-AMO-30D</strain>
    </source>
</reference>
<name>A0A4S3M3S8_9FLAO</name>
<feature type="transmembrane region" description="Helical" evidence="1">
    <location>
        <begin position="53"/>
        <end position="76"/>
    </location>
</feature>
<protein>
    <submittedName>
        <fullName evidence="2">Uncharacterized protein</fullName>
    </submittedName>
</protein>
<evidence type="ECO:0000256" key="1">
    <source>
        <dbReference type="SAM" id="Phobius"/>
    </source>
</evidence>
<keyword evidence="1" id="KW-0812">Transmembrane</keyword>
<dbReference type="RefSeq" id="WP_136335333.1">
    <property type="nucleotide sequence ID" value="NZ_QXMP01000002.1"/>
</dbReference>
<keyword evidence="3" id="KW-1185">Reference proteome</keyword>